<dbReference type="PROSITE" id="PS51257">
    <property type="entry name" value="PROKAR_LIPOPROTEIN"/>
    <property type="match status" value="1"/>
</dbReference>
<sequence length="389" mass="44584">MKNITFLGIVLALLLSGCAPKFDKEQEVVSETDNSTEKAIVPNYQISEDYYKTVLPFKESQARGLVVSNLNTRYDIEEFETGLMRIAQKNFSPDKYFFSEGQILEGKLINKWLRREYTEEQLKEKKLAAKDNLGLNPIDTGKGDIANRSEKNPIYLANILEHDYLVQNKDKTVSLGGVVIGLALNSVYYYQKEAYGATYETKINQNELEKQGKAIAEKVVQRLREKKGMNDVPITIALFEQREKSSVVPGNFLYYSHVDGNKSTIGKWENVDEEYYLFPSTAAEKEYRDDVRSFKNFKQDIENYFPNFNGVVGRAFYVNKQLKELNIDIPIQFYGNTEAIGFTQYVTGLIMNHFNEYITIQISITSVNGPEALITRKPGDSEPYVHIYK</sequence>
<evidence type="ECO:0000256" key="1">
    <source>
        <dbReference type="SAM" id="SignalP"/>
    </source>
</evidence>
<dbReference type="OrthoDB" id="9795361at2"/>
<dbReference type="PATRIC" id="fig|1679170.3.peg.334"/>
<feature type="chain" id="PRO_5038432539" description="Calcium ABC transporter ATPase" evidence="1">
    <location>
        <begin position="22"/>
        <end position="389"/>
    </location>
</feature>
<gene>
    <name evidence="2" type="ORF">AC625_01745</name>
</gene>
<keyword evidence="3" id="KW-1185">Reference proteome</keyword>
<dbReference type="STRING" id="1679170.AC625_01745"/>
<dbReference type="InterPro" id="IPR011426">
    <property type="entry name" value="CamS"/>
</dbReference>
<name>A0A0K9GQ59_9BACI</name>
<organism evidence="2 3">
    <name type="scientific">Peribacillus loiseleuriae</name>
    <dbReference type="NCBI Taxonomy" id="1679170"/>
    <lineage>
        <taxon>Bacteria</taxon>
        <taxon>Bacillati</taxon>
        <taxon>Bacillota</taxon>
        <taxon>Bacilli</taxon>
        <taxon>Bacillales</taxon>
        <taxon>Bacillaceae</taxon>
        <taxon>Peribacillus</taxon>
    </lineage>
</organism>
<proteinExistence type="predicted"/>
<reference evidence="3" key="1">
    <citation type="submission" date="2015-07" db="EMBL/GenBank/DDBJ databases">
        <title>Genome sequencing project for genomic taxonomy and phylogenomics of Bacillus-like bacteria.</title>
        <authorList>
            <person name="Liu B."/>
            <person name="Wang J."/>
            <person name="Zhu Y."/>
            <person name="Liu G."/>
            <person name="Chen Q."/>
            <person name="Chen Z."/>
            <person name="Lan J."/>
            <person name="Che J."/>
            <person name="Ge C."/>
            <person name="Shi H."/>
            <person name="Pan Z."/>
            <person name="Liu X."/>
        </authorList>
    </citation>
    <scope>NUCLEOTIDE SEQUENCE [LARGE SCALE GENOMIC DNA]</scope>
    <source>
        <strain evidence="3">FJAT-27997</strain>
    </source>
</reference>
<dbReference type="EMBL" id="LFZW01000001">
    <property type="protein sequence ID" value="KMY48397.1"/>
    <property type="molecule type" value="Genomic_DNA"/>
</dbReference>
<dbReference type="Proteomes" id="UP000037146">
    <property type="component" value="Unassembled WGS sequence"/>
</dbReference>
<feature type="signal peptide" evidence="1">
    <location>
        <begin position="1"/>
        <end position="21"/>
    </location>
</feature>
<evidence type="ECO:0000313" key="2">
    <source>
        <dbReference type="EMBL" id="KMY48397.1"/>
    </source>
</evidence>
<comment type="caution">
    <text evidence="2">The sequence shown here is derived from an EMBL/GenBank/DDBJ whole genome shotgun (WGS) entry which is preliminary data.</text>
</comment>
<dbReference type="RefSeq" id="WP_049679718.1">
    <property type="nucleotide sequence ID" value="NZ_LFZW01000001.1"/>
</dbReference>
<dbReference type="CDD" id="cd13440">
    <property type="entry name" value="CamS_repeat_2"/>
    <property type="match status" value="1"/>
</dbReference>
<dbReference type="AlphaFoldDB" id="A0A0K9GQ59"/>
<dbReference type="PIRSF" id="PIRSF012509">
    <property type="entry name" value="CamS"/>
    <property type="match status" value="1"/>
</dbReference>
<dbReference type="Pfam" id="PF07537">
    <property type="entry name" value="CamS"/>
    <property type="match status" value="1"/>
</dbReference>
<dbReference type="Gene3D" id="3.10.570.10">
    <property type="entry name" value="sex pheromone staph- cam373 precursor domain"/>
    <property type="match status" value="1"/>
</dbReference>
<accession>A0A0K9GQ59</accession>
<evidence type="ECO:0008006" key="4">
    <source>
        <dbReference type="Google" id="ProtNLM"/>
    </source>
</evidence>
<dbReference type="CDD" id="cd13441">
    <property type="entry name" value="CamS_repeat_1"/>
    <property type="match status" value="1"/>
</dbReference>
<keyword evidence="1" id="KW-0732">Signal</keyword>
<evidence type="ECO:0000313" key="3">
    <source>
        <dbReference type="Proteomes" id="UP000037146"/>
    </source>
</evidence>
<protein>
    <recommendedName>
        <fullName evidence="4">Calcium ABC transporter ATPase</fullName>
    </recommendedName>
</protein>